<dbReference type="EMBL" id="CARXXK010001016">
    <property type="protein sequence ID" value="CAI6371907.1"/>
    <property type="molecule type" value="Genomic_DNA"/>
</dbReference>
<dbReference type="AlphaFoldDB" id="A0AAV0XWS1"/>
<evidence type="ECO:0000313" key="3">
    <source>
        <dbReference type="Proteomes" id="UP001160148"/>
    </source>
</evidence>
<comment type="caution">
    <text evidence="2">The sequence shown here is derived from an EMBL/GenBank/DDBJ whole genome shotgun (WGS) entry which is preliminary data.</text>
</comment>
<dbReference type="Pfam" id="PF16087">
    <property type="entry name" value="DUF4817"/>
    <property type="match status" value="1"/>
</dbReference>
<dbReference type="InterPro" id="IPR032135">
    <property type="entry name" value="DUF4817"/>
</dbReference>
<proteinExistence type="predicted"/>
<evidence type="ECO:0000259" key="1">
    <source>
        <dbReference type="Pfam" id="PF16087"/>
    </source>
</evidence>
<gene>
    <name evidence="2" type="ORF">MEUPH1_LOCUS25851</name>
</gene>
<protein>
    <recommendedName>
        <fullName evidence="1">DUF4817 domain-containing protein</fullName>
    </recommendedName>
</protein>
<sequence>MPLFTSEEKVGMIFVYRECNNNSPKSLELYRERFPTRNQPFRMIFSRLVNCLKKTGHFPDVKHQSHMRNVGPCINLEFINLDRKNPDCTYLDRTNLDRRVLDVHIWTV</sequence>
<keyword evidence="3" id="KW-1185">Reference proteome</keyword>
<accession>A0AAV0XWS1</accession>
<evidence type="ECO:0000313" key="2">
    <source>
        <dbReference type="EMBL" id="CAI6371907.1"/>
    </source>
</evidence>
<reference evidence="2 3" key="1">
    <citation type="submission" date="2023-01" db="EMBL/GenBank/DDBJ databases">
        <authorList>
            <person name="Whitehead M."/>
        </authorList>
    </citation>
    <scope>NUCLEOTIDE SEQUENCE [LARGE SCALE GENOMIC DNA]</scope>
</reference>
<feature type="domain" description="DUF4817" evidence="1">
    <location>
        <begin position="5"/>
        <end position="56"/>
    </location>
</feature>
<dbReference type="Proteomes" id="UP001160148">
    <property type="component" value="Unassembled WGS sequence"/>
</dbReference>
<organism evidence="2 3">
    <name type="scientific">Macrosiphum euphorbiae</name>
    <name type="common">potato aphid</name>
    <dbReference type="NCBI Taxonomy" id="13131"/>
    <lineage>
        <taxon>Eukaryota</taxon>
        <taxon>Metazoa</taxon>
        <taxon>Ecdysozoa</taxon>
        <taxon>Arthropoda</taxon>
        <taxon>Hexapoda</taxon>
        <taxon>Insecta</taxon>
        <taxon>Pterygota</taxon>
        <taxon>Neoptera</taxon>
        <taxon>Paraneoptera</taxon>
        <taxon>Hemiptera</taxon>
        <taxon>Sternorrhyncha</taxon>
        <taxon>Aphidomorpha</taxon>
        <taxon>Aphidoidea</taxon>
        <taxon>Aphididae</taxon>
        <taxon>Macrosiphini</taxon>
        <taxon>Macrosiphum</taxon>
    </lineage>
</organism>
<name>A0AAV0XWS1_9HEMI</name>